<keyword evidence="3" id="KW-0862">Zinc</keyword>
<reference evidence="7" key="1">
    <citation type="submission" date="2013-12" db="EMBL/GenBank/DDBJ databases">
        <title>The Genome Sequence of Aphanomyces astaci APO3.</title>
        <authorList>
            <consortium name="The Broad Institute Genomics Platform"/>
            <person name="Russ C."/>
            <person name="Tyler B."/>
            <person name="van West P."/>
            <person name="Dieguez-Uribeondo J."/>
            <person name="Young S.K."/>
            <person name="Zeng Q."/>
            <person name="Gargeya S."/>
            <person name="Fitzgerald M."/>
            <person name="Abouelleil A."/>
            <person name="Alvarado L."/>
            <person name="Chapman S.B."/>
            <person name="Gainer-Dewar J."/>
            <person name="Goldberg J."/>
            <person name="Griggs A."/>
            <person name="Gujja S."/>
            <person name="Hansen M."/>
            <person name="Howarth C."/>
            <person name="Imamovic A."/>
            <person name="Ireland A."/>
            <person name="Larimer J."/>
            <person name="McCowan C."/>
            <person name="Murphy C."/>
            <person name="Pearson M."/>
            <person name="Poon T.W."/>
            <person name="Priest M."/>
            <person name="Roberts A."/>
            <person name="Saif S."/>
            <person name="Shea T."/>
            <person name="Sykes S."/>
            <person name="Wortman J."/>
            <person name="Nusbaum C."/>
            <person name="Birren B."/>
        </authorList>
    </citation>
    <scope>NUCLEOTIDE SEQUENCE [LARGE SCALE GENOMIC DNA]</scope>
    <source>
        <strain evidence="7">APO3</strain>
    </source>
</reference>
<evidence type="ECO:0000256" key="2">
    <source>
        <dbReference type="ARBA" id="ARBA00022771"/>
    </source>
</evidence>
<dbReference type="GeneID" id="20817557"/>
<organism evidence="7">
    <name type="scientific">Aphanomyces astaci</name>
    <name type="common">Crayfish plague agent</name>
    <dbReference type="NCBI Taxonomy" id="112090"/>
    <lineage>
        <taxon>Eukaryota</taxon>
        <taxon>Sar</taxon>
        <taxon>Stramenopiles</taxon>
        <taxon>Oomycota</taxon>
        <taxon>Saprolegniomycetes</taxon>
        <taxon>Saprolegniales</taxon>
        <taxon>Verrucalvaceae</taxon>
        <taxon>Aphanomyces</taxon>
    </lineage>
</organism>
<dbReference type="PANTHER" id="PTHR13510">
    <property type="entry name" value="FYVE-FINGER-CONTAINING RAB5 EFFECTOR PROTEIN RABENOSYN-5-RELATED"/>
    <property type="match status" value="1"/>
</dbReference>
<name>W4FMA1_APHAT</name>
<dbReference type="InterPro" id="IPR017455">
    <property type="entry name" value="Znf_FYVE-rel"/>
</dbReference>
<keyword evidence="2 4" id="KW-0863">Zinc-finger</keyword>
<dbReference type="Pfam" id="PF01363">
    <property type="entry name" value="FYVE"/>
    <property type="match status" value="1"/>
</dbReference>
<dbReference type="Gene3D" id="3.30.40.10">
    <property type="entry name" value="Zinc/RING finger domain, C3HC4 (zinc finger)"/>
    <property type="match status" value="1"/>
</dbReference>
<dbReference type="RefSeq" id="XP_009842014.1">
    <property type="nucleotide sequence ID" value="XM_009843712.1"/>
</dbReference>
<dbReference type="STRING" id="112090.W4FMA1"/>
<keyword evidence="1" id="KW-0479">Metal-binding</keyword>
<feature type="domain" description="FYVE-type" evidence="6">
    <location>
        <begin position="288"/>
        <end position="348"/>
    </location>
</feature>
<evidence type="ECO:0000259" key="6">
    <source>
        <dbReference type="PROSITE" id="PS50178"/>
    </source>
</evidence>
<sequence>MAVKKLSYFDKLPLPPKYFKCPPLSPDENKHLLFLADSMCMDVVDYATIDGTGPLEWTVEANDCDLVTYKATDPNAPPGTRSWLWTTQVQGTLAEVADMFNPAGLDDPAAYREHCHAFHMEALDGVRLYCLESPPQGDTVGGQYVGVHWTVNELPGLIKNKDVCFVKNRDWCFLESHAPIVLGDGRRGWVRALSSVELHCCPDLKPSLGFVRANYHRSGFVFAESRDFPGYLDVTQLQQIDFRGTLTDLFASIEVAARKRDMRDVDHKLRAHRLSQVTFLAEHQLVTWQSRSKCHVCRTKFGLLLVHKHRCRKCGEVVCARCSKVWAIKVASIHSNVRVCSPCAVSLKYIAPSSSSSLASRGVLRRGTSTFAALTPRQSSDMDETASMTSRASEVSSVSGARLRTTPRTPHETHTPQAATPQATPRRRRRVQDIIPPVPTWPRSIGECSRGDEVEEDDDGFSRYSDTTIGGGGGAKDGAVYATSPPSSTMSHHHDMIKVDFSQWSEFSTMVA</sequence>
<feature type="region of interest" description="Disordered" evidence="5">
    <location>
        <begin position="374"/>
        <end position="491"/>
    </location>
</feature>
<dbReference type="PANTHER" id="PTHR13510:SF44">
    <property type="entry name" value="RABENOSYN-5"/>
    <property type="match status" value="1"/>
</dbReference>
<dbReference type="Gene3D" id="3.30.530.20">
    <property type="match status" value="1"/>
</dbReference>
<feature type="compositionally biased region" description="Polar residues" evidence="5">
    <location>
        <begin position="386"/>
        <end position="399"/>
    </location>
</feature>
<evidence type="ECO:0000256" key="4">
    <source>
        <dbReference type="PROSITE-ProRule" id="PRU00091"/>
    </source>
</evidence>
<protein>
    <recommendedName>
        <fullName evidence="6">FYVE-type domain-containing protein</fullName>
    </recommendedName>
</protein>
<feature type="compositionally biased region" description="Low complexity" evidence="5">
    <location>
        <begin position="415"/>
        <end position="424"/>
    </location>
</feature>
<dbReference type="AlphaFoldDB" id="W4FMA1"/>
<dbReference type="InterPro" id="IPR011011">
    <property type="entry name" value="Znf_FYVE_PHD"/>
</dbReference>
<dbReference type="VEuPathDB" id="FungiDB:H257_15561"/>
<dbReference type="InterPro" id="IPR023393">
    <property type="entry name" value="START-like_dom_sf"/>
</dbReference>
<dbReference type="PROSITE" id="PS50178">
    <property type="entry name" value="ZF_FYVE"/>
    <property type="match status" value="1"/>
</dbReference>
<accession>W4FMA1</accession>
<evidence type="ECO:0000313" key="7">
    <source>
        <dbReference type="EMBL" id="ETV68585.1"/>
    </source>
</evidence>
<dbReference type="SUPFAM" id="SSF57903">
    <property type="entry name" value="FYVE/PHD zinc finger"/>
    <property type="match status" value="1"/>
</dbReference>
<gene>
    <name evidence="7" type="ORF">H257_15561</name>
</gene>
<dbReference type="OrthoDB" id="61348at2759"/>
<dbReference type="SUPFAM" id="SSF55961">
    <property type="entry name" value="Bet v1-like"/>
    <property type="match status" value="1"/>
</dbReference>
<evidence type="ECO:0000256" key="3">
    <source>
        <dbReference type="ARBA" id="ARBA00022833"/>
    </source>
</evidence>
<dbReference type="InterPro" id="IPR052727">
    <property type="entry name" value="Rab4/Rab5_effector"/>
</dbReference>
<dbReference type="SMART" id="SM00064">
    <property type="entry name" value="FYVE"/>
    <property type="match status" value="1"/>
</dbReference>
<evidence type="ECO:0000256" key="5">
    <source>
        <dbReference type="SAM" id="MobiDB-lite"/>
    </source>
</evidence>
<dbReference type="GO" id="GO:0008270">
    <property type="term" value="F:zinc ion binding"/>
    <property type="evidence" value="ECO:0007669"/>
    <property type="project" value="UniProtKB-KW"/>
</dbReference>
<evidence type="ECO:0000256" key="1">
    <source>
        <dbReference type="ARBA" id="ARBA00022723"/>
    </source>
</evidence>
<dbReference type="InterPro" id="IPR000306">
    <property type="entry name" value="Znf_FYVE"/>
</dbReference>
<dbReference type="InterPro" id="IPR013083">
    <property type="entry name" value="Znf_RING/FYVE/PHD"/>
</dbReference>
<dbReference type="EMBL" id="KI913184">
    <property type="protein sequence ID" value="ETV68585.1"/>
    <property type="molecule type" value="Genomic_DNA"/>
</dbReference>
<proteinExistence type="predicted"/>